<dbReference type="GO" id="GO:0000272">
    <property type="term" value="P:polysaccharide catabolic process"/>
    <property type="evidence" value="ECO:0007669"/>
    <property type="project" value="InterPro"/>
</dbReference>
<dbReference type="InterPro" id="IPR031161">
    <property type="entry name" value="Peptidase_M60_dom"/>
</dbReference>
<dbReference type="PROSITE" id="PS51723">
    <property type="entry name" value="PEPTIDASE_M60"/>
    <property type="match status" value="1"/>
</dbReference>
<organism evidence="5 6">
    <name type="scientific">Eubacterium plexicaudatum ASF492</name>
    <dbReference type="NCBI Taxonomy" id="1235802"/>
    <lineage>
        <taxon>Bacteria</taxon>
        <taxon>Bacillati</taxon>
        <taxon>Bacillota</taxon>
        <taxon>Clostridia</taxon>
        <taxon>Eubacteriales</taxon>
        <taxon>Eubacteriaceae</taxon>
        <taxon>Eubacterium</taxon>
    </lineage>
</organism>
<dbReference type="Gene3D" id="2.60.120.260">
    <property type="entry name" value="Galactose-binding domain-like"/>
    <property type="match status" value="1"/>
</dbReference>
<reference evidence="5 6" key="1">
    <citation type="journal article" date="2014" name="Genome Announc.">
        <title>Draft genome sequences of the altered schaedler flora, a defined bacterial community from gnotobiotic mice.</title>
        <authorList>
            <person name="Wannemuehler M.J."/>
            <person name="Overstreet A.M."/>
            <person name="Ward D.V."/>
            <person name="Phillips G.J."/>
        </authorList>
    </citation>
    <scope>NUCLEOTIDE SEQUENCE [LARGE SCALE GENOMIC DNA]</scope>
    <source>
        <strain evidence="5 6">ASF492</strain>
    </source>
</reference>
<dbReference type="InterPro" id="IPR050617">
    <property type="entry name" value="E3_ligase_FN3/SPRY"/>
</dbReference>
<dbReference type="PROSITE" id="PS50853">
    <property type="entry name" value="FN3"/>
    <property type="match status" value="2"/>
</dbReference>
<dbReference type="Pfam" id="PF13402">
    <property type="entry name" value="Peptidase_M60"/>
    <property type="match status" value="1"/>
</dbReference>
<dbReference type="eggNOG" id="COG4733">
    <property type="taxonomic scope" value="Bacteria"/>
</dbReference>
<dbReference type="InterPro" id="IPR003961">
    <property type="entry name" value="FN3_dom"/>
</dbReference>
<protein>
    <recommendedName>
        <fullName evidence="7">Fibronectin type III domain-containing protein</fullName>
    </recommendedName>
</protein>
<dbReference type="InterPro" id="IPR036439">
    <property type="entry name" value="Dockerin_dom_sf"/>
</dbReference>
<dbReference type="PATRIC" id="fig|1235802.3.peg.2499"/>
<dbReference type="Proteomes" id="UP000012589">
    <property type="component" value="Unassembled WGS sequence"/>
</dbReference>
<dbReference type="Gene3D" id="1.10.1330.10">
    <property type="entry name" value="Dockerin domain"/>
    <property type="match status" value="1"/>
</dbReference>
<dbReference type="Gene3D" id="3.40.390.80">
    <property type="entry name" value="Peptidase M60, enhancin-like domain 2"/>
    <property type="match status" value="1"/>
</dbReference>
<accession>N2ACR4</accession>
<dbReference type="Gene3D" id="2.60.120.1250">
    <property type="entry name" value="Peptidase M60, enhancin-like domain 1"/>
    <property type="match status" value="1"/>
</dbReference>
<feature type="domain" description="Fibronectin type-III" evidence="3">
    <location>
        <begin position="484"/>
        <end position="584"/>
    </location>
</feature>
<evidence type="ECO:0008006" key="7">
    <source>
        <dbReference type="Google" id="ProtNLM"/>
    </source>
</evidence>
<feature type="chain" id="PRO_5004114289" description="Fibronectin type III domain-containing protein" evidence="2">
    <location>
        <begin position="24"/>
        <end position="1746"/>
    </location>
</feature>
<dbReference type="PANTHER" id="PTHR24099">
    <property type="entry name" value="E3 UBIQUITIN-PROTEIN LIGASE TRIM36-RELATED"/>
    <property type="match status" value="1"/>
</dbReference>
<dbReference type="InterPro" id="IPR042279">
    <property type="entry name" value="Pep_M60_3"/>
</dbReference>
<dbReference type="SMART" id="SM00060">
    <property type="entry name" value="FN3"/>
    <property type="match status" value="2"/>
</dbReference>
<dbReference type="InterPro" id="IPR013783">
    <property type="entry name" value="Ig-like_fold"/>
</dbReference>
<proteinExistence type="predicted"/>
<dbReference type="CDD" id="cd00063">
    <property type="entry name" value="FN3"/>
    <property type="match status" value="2"/>
</dbReference>
<dbReference type="HOGENOM" id="CLU_002552_0_0_9"/>
<dbReference type="InterPro" id="IPR018247">
    <property type="entry name" value="EF_Hand_1_Ca_BS"/>
</dbReference>
<dbReference type="PROSITE" id="PS00018">
    <property type="entry name" value="EF_HAND_1"/>
    <property type="match status" value="1"/>
</dbReference>
<evidence type="ECO:0000256" key="1">
    <source>
        <dbReference type="SAM" id="MobiDB-lite"/>
    </source>
</evidence>
<name>N2ACR4_9FIRM</name>
<dbReference type="PANTHER" id="PTHR24099:SF16">
    <property type="entry name" value="E3 UBIQUITIN-PROTEIN LIGASE MIDLINE-1-LIKE ISOFORM X1"/>
    <property type="match status" value="1"/>
</dbReference>
<keyword evidence="2" id="KW-0732">Signal</keyword>
<dbReference type="InterPro" id="IPR036116">
    <property type="entry name" value="FN3_sf"/>
</dbReference>
<feature type="domain" description="Fibronectin type-III" evidence="3">
    <location>
        <begin position="385"/>
        <end position="483"/>
    </location>
</feature>
<dbReference type="Gene3D" id="2.60.40.10">
    <property type="entry name" value="Immunoglobulins"/>
    <property type="match status" value="2"/>
</dbReference>
<dbReference type="InterPro" id="IPR008979">
    <property type="entry name" value="Galactose-bd-like_sf"/>
</dbReference>
<evidence type="ECO:0000259" key="3">
    <source>
        <dbReference type="PROSITE" id="PS50853"/>
    </source>
</evidence>
<feature type="region of interest" description="Disordered" evidence="1">
    <location>
        <begin position="1420"/>
        <end position="1442"/>
    </location>
</feature>
<feature type="signal peptide" evidence="2">
    <location>
        <begin position="1"/>
        <end position="23"/>
    </location>
</feature>
<keyword evidence="6" id="KW-1185">Reference proteome</keyword>
<evidence type="ECO:0000259" key="4">
    <source>
        <dbReference type="PROSITE" id="PS51723"/>
    </source>
</evidence>
<feature type="domain" description="Peptidase M60" evidence="4">
    <location>
        <begin position="848"/>
        <end position="1191"/>
    </location>
</feature>
<dbReference type="SUPFAM" id="SSF49265">
    <property type="entry name" value="Fibronectin type III"/>
    <property type="match status" value="1"/>
</dbReference>
<dbReference type="Gene3D" id="1.10.390.30">
    <property type="entry name" value="Peptidase M60, enhancin-like domain 3"/>
    <property type="match status" value="1"/>
</dbReference>
<evidence type="ECO:0000313" key="6">
    <source>
        <dbReference type="Proteomes" id="UP000012589"/>
    </source>
</evidence>
<dbReference type="SUPFAM" id="SSF49785">
    <property type="entry name" value="Galactose-binding domain-like"/>
    <property type="match status" value="1"/>
</dbReference>
<feature type="compositionally biased region" description="Acidic residues" evidence="1">
    <location>
        <begin position="1422"/>
        <end position="1435"/>
    </location>
</feature>
<dbReference type="SMART" id="SM01276">
    <property type="entry name" value="M60-like"/>
    <property type="match status" value="1"/>
</dbReference>
<evidence type="ECO:0000313" key="5">
    <source>
        <dbReference type="EMBL" id="EMZ27237.1"/>
    </source>
</evidence>
<gene>
    <name evidence="5" type="ORF">C823_02361</name>
</gene>
<dbReference type="EMBL" id="AQFT01000072">
    <property type="protein sequence ID" value="EMZ27237.1"/>
    <property type="molecule type" value="Genomic_DNA"/>
</dbReference>
<evidence type="ECO:0000256" key="2">
    <source>
        <dbReference type="SAM" id="SignalP"/>
    </source>
</evidence>
<dbReference type="STRING" id="1235802.C823_02361"/>
<sequence>MKKRFTAALLSACLALGPCAGYRAPVYGAQQDAVQTDMESTLEVEITSAQQLPFEGEVLIEIDDGKGRSEQKKLTIAKNAFASANFKVPQGDYTLRIQAEKFAGYTQQIHAEAGWTHTVKLYSAQIQTGGSAVPGWLRLGDVDLDRDIDDDDSNALSAAIHEGKTDAIYDLNGDGKVDLTDLHILVQSMEEQQQSTIEKNWVVDPSAAQAENGTTLADGTEFAALFREEGSVKLQNSSGNSISENNPVEFSIALGKDGSEQAPLLGGMTIKAPEQTDGADSMVSQIADGTVTVVYQDENGAEQTKQLSLKTAQDAMALSAFALREKGASVITESDGSLVLDFGGQIAVKRVSIRITGTTKKEQKLVEIAKVTFVNDMENRIPAPQLDIPTILSVKPGSKMLTVTWSAQKNITGYELYISGPVKNQSKEQSQIIAVSDVTYDVSSINWNNLVNYKEYTLKVRSVNGDWKSPWSEIKTAKPLPQAKPAAPDNVTASGGYRSVTVSWKDMDDSDGYMVYYKEKDADTYMPAVEGFVQTKEGTDRLKGTSHTIHGLKEHTSYLVYVISWNEFGWSGQSLVSEATTRSEAVPILPSYRLLNTSNGVGKVSAHIENAVIGGSNAKMVNSALDTQKNSGLGLVDNDYASYWYKEDWDDGVGYPESTKGMTVTFDQEYRMNYFTFAAADQKYGFNTVRVEYWNEADMQNARTAGARLLEKYDVNDNPYYIVKLDETIKAKKIKMSIGRTYQRAEMKVGEIRFYQYDSLEDEIMQLYMDDMHTTLRSDVTADTIQALENRLETVDTESGEKHPLYQELALELRTAREILTTGLAAAQEIHPQITAQKDKHLGFGGLNAWQPLGRTAYAGETLLVYVGHQTKRTGDAAQLQLVFTQHHAESSGLAHPISLKVGRNMITVPQMSDKLVERGGQLYVAYTGNNDSDKYAVRISGGSAIPALDVYGKTGNERTQAIHAYIQELEAHVASLEEQHKTVHEGNKHADVSYDMQNCILNATDIMMEQMMYSLPASQVLNAVGKDKTTQEKAAQLDRSLQAMEQMMTLFYQHKGLSDQAGTAKGNQALPAQHLNIRYMRMFAGAFMYAAGNHIGIEWGSTTLAGAADSWNGFGWGIAHEIGHDINQGTYAVAEVTNNYFAQLMKKIAEGTTRFTYDNVYKKVTSGTIGRSSNVMTQLAMYWQLYLAYGKEKNDGRIYDNYNEQFENLFFARVDTYSRNPEAAPQGKVTLGGDTDQNLMRLACAAAEKNILSFFERWGMVPDNDTINYAKKFETETKAIYYVNDAIRDYRIEHAAEEQAQSVAGKDVVAASVKAESNKVTVTIRTDVDADRIAGFEIIRSMVSNGKTESKVVGYQPIETAASTVYTDYVSAVNNRVLSYEVRAVDKFLNYSNGADAGSVKIETDGVLDKSGWTVDTNMISDDDAVTDTNEDNPDSGYDADQPNRVEAAKVSSIERVIDNNIEQEGTYQESAEKAADTAVITIDMHRTEAVTALKYKGSNIDSLTVEVGLNGKDDWTIVKENSTTLKDAKDSETAQVWFDAVNEAERENWIGTYDARYIRLTLKKSGPVTIREMEICGPSGDNLEFLMADGTEPAVGKLDADYQYGPEKEDVIPKGSLVFTGTYKGNPAYNVIVLYDTQGNVIGAKNGEVHAEQVIFAPDPKDGNLGETSNGTWVYYVEKEYWDANTIQSVQGVRGELYRVDDAKTMEAERIVSDTQLIKIPSELQNLTLTGSLSKGGQTVKDYE</sequence>
<comment type="caution">
    <text evidence="5">The sequence shown here is derived from an EMBL/GenBank/DDBJ whole genome shotgun (WGS) entry which is preliminary data.</text>
</comment>
<dbReference type="Pfam" id="PF00041">
    <property type="entry name" value="fn3"/>
    <property type="match status" value="2"/>
</dbReference>